<feature type="domain" description="Nudix hydrolase" evidence="4">
    <location>
        <begin position="15"/>
        <end position="147"/>
    </location>
</feature>
<evidence type="ECO:0000259" key="4">
    <source>
        <dbReference type="PROSITE" id="PS51462"/>
    </source>
</evidence>
<comment type="caution">
    <text evidence="5">The sequence shown here is derived from an EMBL/GenBank/DDBJ whole genome shotgun (WGS) entry which is preliminary data.</text>
</comment>
<evidence type="ECO:0000256" key="3">
    <source>
        <dbReference type="RuleBase" id="RU003476"/>
    </source>
</evidence>
<dbReference type="InterPro" id="IPR020084">
    <property type="entry name" value="NUDIX_hydrolase_CS"/>
</dbReference>
<organism evidence="5 6">
    <name type="scientific">Salipaludibacillus agaradhaerens</name>
    <name type="common">Bacillus agaradhaerens</name>
    <dbReference type="NCBI Taxonomy" id="76935"/>
    <lineage>
        <taxon>Bacteria</taxon>
        <taxon>Bacillati</taxon>
        <taxon>Bacillota</taxon>
        <taxon>Bacilli</taxon>
        <taxon>Bacillales</taxon>
        <taxon>Bacillaceae</taxon>
    </lineage>
</organism>
<dbReference type="CDD" id="cd04677">
    <property type="entry name" value="NUDIX_Hydrolase"/>
    <property type="match status" value="1"/>
</dbReference>
<comment type="cofactor">
    <cofactor evidence="1">
        <name>Mg(2+)</name>
        <dbReference type="ChEBI" id="CHEBI:18420"/>
    </cofactor>
</comment>
<evidence type="ECO:0000313" key="5">
    <source>
        <dbReference type="EMBL" id="MCR6095643.1"/>
    </source>
</evidence>
<dbReference type="Proteomes" id="UP001057753">
    <property type="component" value="Unassembled WGS sequence"/>
</dbReference>
<proteinExistence type="inferred from homology"/>
<dbReference type="PROSITE" id="PS51462">
    <property type="entry name" value="NUDIX"/>
    <property type="match status" value="1"/>
</dbReference>
<dbReference type="PANTHER" id="PTHR43046:SF2">
    <property type="entry name" value="8-OXO-DGTP DIPHOSPHATASE-RELATED"/>
    <property type="match status" value="1"/>
</dbReference>
<dbReference type="InterPro" id="IPR020476">
    <property type="entry name" value="Nudix_hydrolase"/>
</dbReference>
<dbReference type="PANTHER" id="PTHR43046">
    <property type="entry name" value="GDP-MANNOSE MANNOSYL HYDROLASE"/>
    <property type="match status" value="1"/>
</dbReference>
<dbReference type="PRINTS" id="PR00502">
    <property type="entry name" value="NUDIXFAMILY"/>
</dbReference>
<dbReference type="InterPro" id="IPR015797">
    <property type="entry name" value="NUDIX_hydrolase-like_dom_sf"/>
</dbReference>
<dbReference type="GO" id="GO:0016787">
    <property type="term" value="F:hydrolase activity"/>
    <property type="evidence" value="ECO:0007669"/>
    <property type="project" value="UniProtKB-KW"/>
</dbReference>
<dbReference type="EMBL" id="JABXYM010000001">
    <property type="protein sequence ID" value="MCR6095643.1"/>
    <property type="molecule type" value="Genomic_DNA"/>
</dbReference>
<evidence type="ECO:0000256" key="1">
    <source>
        <dbReference type="ARBA" id="ARBA00001946"/>
    </source>
</evidence>
<dbReference type="Pfam" id="PF00293">
    <property type="entry name" value="NUDIX"/>
    <property type="match status" value="1"/>
</dbReference>
<dbReference type="InterPro" id="IPR000086">
    <property type="entry name" value="NUDIX_hydrolase_dom"/>
</dbReference>
<dbReference type="RefSeq" id="WP_257820397.1">
    <property type="nucleotide sequence ID" value="NZ_JABXYM010000001.1"/>
</dbReference>
<keyword evidence="2 3" id="KW-0378">Hydrolase</keyword>
<comment type="similarity">
    <text evidence="3">Belongs to the Nudix hydrolase family.</text>
</comment>
<sequence>MSYYEMLRAYVGKETLILPGAAVIIKKGDKVLLQKRVEGEWGLPGGLMEIGESFEETAQREVKEETGLLIELEHLHKYDTYSGKEYYVEAPNGDRYFAVTVLFYTSNFVGELSLEDEETLDLQFFSFLSLPEKVRPSHKRFLNLFYTNNRP</sequence>
<keyword evidence="6" id="KW-1185">Reference proteome</keyword>
<dbReference type="AlphaFoldDB" id="A0A9Q4FYE4"/>
<dbReference type="SUPFAM" id="SSF55811">
    <property type="entry name" value="Nudix"/>
    <property type="match status" value="1"/>
</dbReference>
<protein>
    <submittedName>
        <fullName evidence="5">NUDIX domain-containing protein</fullName>
    </submittedName>
</protein>
<reference evidence="5" key="1">
    <citation type="submission" date="2020-06" db="EMBL/GenBank/DDBJ databases">
        <title>Insight into the genomes of haloalkaliphilic bacilli from Kenyan soda lakes.</title>
        <authorList>
            <person name="Mwirichia R."/>
            <person name="Villamizar G.C."/>
            <person name="Poehlein A."/>
            <person name="Mugweru J."/>
            <person name="Kipnyargis A."/>
            <person name="Kiplimo D."/>
            <person name="Orwa P."/>
            <person name="Daniel R."/>
        </authorList>
    </citation>
    <scope>NUCLEOTIDE SEQUENCE</scope>
    <source>
        <strain evidence="5">B1096_S55</strain>
    </source>
</reference>
<dbReference type="PROSITE" id="PS00893">
    <property type="entry name" value="NUDIX_BOX"/>
    <property type="match status" value="1"/>
</dbReference>
<name>A0A9Q4FYE4_SALAG</name>
<gene>
    <name evidence="5" type="ORF">HXA33_03730</name>
</gene>
<accession>A0A9Q4FYE4</accession>
<dbReference type="Gene3D" id="3.90.79.10">
    <property type="entry name" value="Nucleoside Triphosphate Pyrophosphohydrolase"/>
    <property type="match status" value="1"/>
</dbReference>
<evidence type="ECO:0000256" key="2">
    <source>
        <dbReference type="ARBA" id="ARBA00022801"/>
    </source>
</evidence>
<evidence type="ECO:0000313" key="6">
    <source>
        <dbReference type="Proteomes" id="UP001057753"/>
    </source>
</evidence>